<evidence type="ECO:0000256" key="2">
    <source>
        <dbReference type="ARBA" id="ARBA00007856"/>
    </source>
</evidence>
<evidence type="ECO:0000256" key="12">
    <source>
        <dbReference type="RuleBase" id="RU368056"/>
    </source>
</evidence>
<dbReference type="PANTHER" id="PTHR12980:SF0">
    <property type="entry name" value="CYTOCHROME B-C1 COMPLEX SUBUNIT 9"/>
    <property type="match status" value="1"/>
</dbReference>
<keyword evidence="10 12" id="KW-0472">Membrane</keyword>
<comment type="caution">
    <text evidence="13">The sequence shown here is derived from an EMBL/GenBank/DDBJ whole genome shotgun (WGS) entry which is preliminary data.</text>
</comment>
<keyword evidence="6 12" id="KW-0999">Mitochondrion inner membrane</keyword>
<dbReference type="Pfam" id="PF05365">
    <property type="entry name" value="UCR_UQCRX_QCR9"/>
    <property type="match status" value="1"/>
</dbReference>
<evidence type="ECO:0000313" key="14">
    <source>
        <dbReference type="Proteomes" id="UP000007148"/>
    </source>
</evidence>
<evidence type="ECO:0000256" key="7">
    <source>
        <dbReference type="ARBA" id="ARBA00022982"/>
    </source>
</evidence>
<dbReference type="GO" id="GO:0005743">
    <property type="term" value="C:mitochondrial inner membrane"/>
    <property type="evidence" value="ECO:0007669"/>
    <property type="project" value="UniProtKB-SubCell"/>
</dbReference>
<feature type="transmembrane region" description="Helical" evidence="12">
    <location>
        <begin position="17"/>
        <end position="41"/>
    </location>
</feature>
<dbReference type="GO" id="GO:0045275">
    <property type="term" value="C:respiratory chain complex III"/>
    <property type="evidence" value="ECO:0007669"/>
    <property type="project" value="UniProtKB-UniRule"/>
</dbReference>
<keyword evidence="3 12" id="KW-0813">Transport</keyword>
<evidence type="ECO:0000256" key="8">
    <source>
        <dbReference type="ARBA" id="ARBA00022989"/>
    </source>
</evidence>
<keyword evidence="7 12" id="KW-0249">Electron transport</keyword>
<reference evidence="13 14" key="1">
    <citation type="journal article" date="2011" name="PLoS Pathog.">
        <title>Endophytic Life Strategies Decoded by Genome and Transcriptome Analyses of the Mutualistic Root Symbiont Piriformospora indica.</title>
        <authorList>
            <person name="Zuccaro A."/>
            <person name="Lahrmann U."/>
            <person name="Guldener U."/>
            <person name="Langen G."/>
            <person name="Pfiffi S."/>
            <person name="Biedenkopf D."/>
            <person name="Wong P."/>
            <person name="Samans B."/>
            <person name="Grimm C."/>
            <person name="Basiewicz M."/>
            <person name="Murat C."/>
            <person name="Martin F."/>
            <person name="Kogel K.H."/>
        </authorList>
    </citation>
    <scope>NUCLEOTIDE SEQUENCE [LARGE SCALE GENOMIC DNA]</scope>
    <source>
        <strain evidence="13 14">DSM 11827</strain>
    </source>
</reference>
<keyword evidence="14" id="KW-1185">Reference proteome</keyword>
<dbReference type="InterPro" id="IPR008027">
    <property type="entry name" value="QCR9"/>
</dbReference>
<dbReference type="InParanoid" id="G4TSD9"/>
<comment type="subunit">
    <text evidence="12">Component of the ubiquinol-cytochrome c oxidoreductase (cytochrome b-c1 complex, complex III, CIII), a multisubunit enzyme composed of 3 respiratory subunits cytochrome b, cytochrome c1 and Rieske protein, 2 core protein subunits, and additional low-molecular weight protein subunits.</text>
</comment>
<dbReference type="InterPro" id="IPR036656">
    <property type="entry name" value="QCR9_sf"/>
</dbReference>
<name>G4TSD9_SERID</name>
<dbReference type="EMBL" id="CAFZ01000292">
    <property type="protein sequence ID" value="CCA74232.1"/>
    <property type="molecule type" value="Genomic_DNA"/>
</dbReference>
<dbReference type="STRING" id="1109443.G4TSD9"/>
<dbReference type="FunCoup" id="G4TSD9">
    <property type="interactions" value="97"/>
</dbReference>
<dbReference type="SUPFAM" id="SSF81514">
    <property type="entry name" value="Subunit X (non-heme 7 kDa protein) of cytochrome bc1 complex (Ubiquinol-cytochrome c reductase)"/>
    <property type="match status" value="1"/>
</dbReference>
<dbReference type="Gene3D" id="1.20.5.260">
    <property type="entry name" value="Cytochrome b-c1 complex subunit 9"/>
    <property type="match status" value="1"/>
</dbReference>
<evidence type="ECO:0000256" key="5">
    <source>
        <dbReference type="ARBA" id="ARBA00022692"/>
    </source>
</evidence>
<gene>
    <name evidence="13" type="ORF">PIIN_08185</name>
</gene>
<dbReference type="HOGENOM" id="CLU_171977_3_0_1"/>
<keyword evidence="4 12" id="KW-0679">Respiratory chain</keyword>
<dbReference type="GO" id="GO:0006122">
    <property type="term" value="P:mitochondrial electron transport, ubiquinol to cytochrome c"/>
    <property type="evidence" value="ECO:0007669"/>
    <property type="project" value="UniProtKB-UniRule"/>
</dbReference>
<evidence type="ECO:0000256" key="6">
    <source>
        <dbReference type="ARBA" id="ARBA00022792"/>
    </source>
</evidence>
<accession>G4TSD9</accession>
<dbReference type="eggNOG" id="KOG3494">
    <property type="taxonomic scope" value="Eukaryota"/>
</dbReference>
<keyword evidence="5 12" id="KW-0812">Transmembrane</keyword>
<evidence type="ECO:0000256" key="3">
    <source>
        <dbReference type="ARBA" id="ARBA00022448"/>
    </source>
</evidence>
<comment type="similarity">
    <text evidence="2 12">Belongs to the UQCR10/QCR9 family.</text>
</comment>
<evidence type="ECO:0000313" key="13">
    <source>
        <dbReference type="EMBL" id="CCA74232.1"/>
    </source>
</evidence>
<proteinExistence type="inferred from homology"/>
<comment type="function">
    <text evidence="12">Component of the ubiquinol-cytochrome c oxidoreductase, a multisubunit transmembrane complex that is part of the mitochondrial electron transport chain which drives oxidative phosphorylation. The complex plays an important role in the uptake of multiple carbon sources present in different host niches.</text>
</comment>
<organism evidence="13 14">
    <name type="scientific">Serendipita indica (strain DSM 11827)</name>
    <name type="common">Root endophyte fungus</name>
    <name type="synonym">Piriformospora indica</name>
    <dbReference type="NCBI Taxonomy" id="1109443"/>
    <lineage>
        <taxon>Eukaryota</taxon>
        <taxon>Fungi</taxon>
        <taxon>Dikarya</taxon>
        <taxon>Basidiomycota</taxon>
        <taxon>Agaricomycotina</taxon>
        <taxon>Agaricomycetes</taxon>
        <taxon>Sebacinales</taxon>
        <taxon>Serendipitaceae</taxon>
        <taxon>Serendipita</taxon>
    </lineage>
</organism>
<keyword evidence="8 12" id="KW-1133">Transmembrane helix</keyword>
<dbReference type="Proteomes" id="UP000007148">
    <property type="component" value="Unassembled WGS sequence"/>
</dbReference>
<dbReference type="FunFam" id="1.20.5.260:FF:000001">
    <property type="entry name" value="Cytochrome b-c1 complex subunit 9"/>
    <property type="match status" value="1"/>
</dbReference>
<dbReference type="AlphaFoldDB" id="G4TSD9"/>
<evidence type="ECO:0000256" key="10">
    <source>
        <dbReference type="ARBA" id="ARBA00023136"/>
    </source>
</evidence>
<evidence type="ECO:0000256" key="9">
    <source>
        <dbReference type="ARBA" id="ARBA00023128"/>
    </source>
</evidence>
<protein>
    <recommendedName>
        <fullName evidence="11 12">Complex III subunit 9</fullName>
    </recommendedName>
</protein>
<sequence length="62" mass="7295">MSLANSFYNTFARRNSVFFPTIILGAFGFGVGFNAATNAFWDNWNRGKQWKDIRHRYIEKDE</sequence>
<dbReference type="PANTHER" id="PTHR12980">
    <property type="entry name" value="UBIQUINOL-CYTOCHROME C REDUCTASE COMPLEX, SUBUNIT X"/>
    <property type="match status" value="1"/>
</dbReference>
<evidence type="ECO:0000256" key="1">
    <source>
        <dbReference type="ARBA" id="ARBA00004434"/>
    </source>
</evidence>
<evidence type="ECO:0000256" key="11">
    <source>
        <dbReference type="ARBA" id="ARBA00044247"/>
    </source>
</evidence>
<comment type="subcellular location">
    <subcellularLocation>
        <location evidence="1 12">Mitochondrion inner membrane</location>
        <topology evidence="1 12">Single-pass membrane protein</topology>
    </subcellularLocation>
</comment>
<dbReference type="OMA" id="IKHKYEV"/>
<keyword evidence="9 12" id="KW-0496">Mitochondrion</keyword>
<evidence type="ECO:0000256" key="4">
    <source>
        <dbReference type="ARBA" id="ARBA00022660"/>
    </source>
</evidence>